<name>A0A1A6XWH6_STEMA</name>
<dbReference type="EMBL" id="LYVJ01000007">
    <property type="protein sequence ID" value="OBU66931.1"/>
    <property type="molecule type" value="Genomic_DNA"/>
</dbReference>
<keyword evidence="1" id="KW-1133">Transmembrane helix</keyword>
<dbReference type="RefSeq" id="WP_065199362.1">
    <property type="nucleotide sequence ID" value="NZ_LYVJ01000007.1"/>
</dbReference>
<feature type="domain" description="Mce/MlaD" evidence="2">
    <location>
        <begin position="39"/>
        <end position="116"/>
    </location>
</feature>
<dbReference type="InterPro" id="IPR003399">
    <property type="entry name" value="Mce/MlaD"/>
</dbReference>
<dbReference type="PANTHER" id="PTHR36698:SF2">
    <property type="entry name" value="MCE_MLAD DOMAIN-CONTAINING PROTEIN"/>
    <property type="match status" value="1"/>
</dbReference>
<gene>
    <name evidence="3" type="ORF">A9K58_10815</name>
</gene>
<sequence length="308" mass="32974">METKANYVLIGAFTLITGLALLAFGLWAAKYSSDRTWQEYRVVFREAVTGLSVGSPVQYNGIAVGSIVELNLVPDDPRQVVARIRLNSTTPVKTDTRAKLAITSLTGPSIIQLSGGTPQAPALTTVNKDPAPIIPTTPSALQNITDVANRIVERMDQILSDRNVASINATLANLETISGGLADPDQGTQALLLSARDAARSLDTTLKTTNGTIERLDRNLVQQLPGIINKLDATLAKLDSAAGNADSILGENRAAINSFANDGLGQLGPTLTELRGLIRDLRRVSDRLENNPARYLLGRDAPKEFEPQ</sequence>
<dbReference type="OrthoDB" id="9806984at2"/>
<evidence type="ECO:0000313" key="4">
    <source>
        <dbReference type="Proteomes" id="UP000092256"/>
    </source>
</evidence>
<evidence type="ECO:0000259" key="2">
    <source>
        <dbReference type="Pfam" id="PF02470"/>
    </source>
</evidence>
<reference evidence="3 4" key="1">
    <citation type="submission" date="2016-05" db="EMBL/GenBank/DDBJ databases">
        <title>Draft Genome Sequences of Stenotrophomonas maltophilia Strains Sm32COP, Sm41DVV, Sm46PAILV, SmF3, SmF22, SmSOFb1 and SmCVFa1, Isolated from Different Manures, in France.</title>
        <authorList>
            <person name="Nazaret S."/>
            <person name="Bodilis J."/>
        </authorList>
    </citation>
    <scope>NUCLEOTIDE SEQUENCE [LARGE SCALE GENOMIC DNA]</scope>
    <source>
        <strain evidence="3 4">Sm46PAILV</strain>
    </source>
</reference>
<proteinExistence type="predicted"/>
<accession>A0A1A6XWH6</accession>
<evidence type="ECO:0000256" key="1">
    <source>
        <dbReference type="SAM" id="Phobius"/>
    </source>
</evidence>
<organism evidence="3 4">
    <name type="scientific">Stenotrophomonas maltophilia</name>
    <name type="common">Pseudomonas maltophilia</name>
    <name type="synonym">Xanthomonas maltophilia</name>
    <dbReference type="NCBI Taxonomy" id="40324"/>
    <lineage>
        <taxon>Bacteria</taxon>
        <taxon>Pseudomonadati</taxon>
        <taxon>Pseudomonadota</taxon>
        <taxon>Gammaproteobacteria</taxon>
        <taxon>Lysobacterales</taxon>
        <taxon>Lysobacteraceae</taxon>
        <taxon>Stenotrophomonas</taxon>
        <taxon>Stenotrophomonas maltophilia group</taxon>
    </lineage>
</organism>
<protein>
    <submittedName>
        <fullName evidence="3">ABC transporter substrate-binding protein</fullName>
    </submittedName>
</protein>
<dbReference type="AlphaFoldDB" id="A0A1A6XWH6"/>
<dbReference type="Pfam" id="PF02470">
    <property type="entry name" value="MlaD"/>
    <property type="match status" value="1"/>
</dbReference>
<dbReference type="PANTHER" id="PTHR36698">
    <property type="entry name" value="BLL5892 PROTEIN"/>
    <property type="match status" value="1"/>
</dbReference>
<comment type="caution">
    <text evidence="3">The sequence shown here is derived from an EMBL/GenBank/DDBJ whole genome shotgun (WGS) entry which is preliminary data.</text>
</comment>
<keyword evidence="1" id="KW-0812">Transmembrane</keyword>
<evidence type="ECO:0000313" key="3">
    <source>
        <dbReference type="EMBL" id="OBU66931.1"/>
    </source>
</evidence>
<keyword evidence="1" id="KW-0472">Membrane</keyword>
<feature type="transmembrane region" description="Helical" evidence="1">
    <location>
        <begin position="7"/>
        <end position="29"/>
    </location>
</feature>
<dbReference type="Proteomes" id="UP000092256">
    <property type="component" value="Unassembled WGS sequence"/>
</dbReference>